<organism evidence="1 2">
    <name type="scientific">Conoideocrella luteorostrata</name>
    <dbReference type="NCBI Taxonomy" id="1105319"/>
    <lineage>
        <taxon>Eukaryota</taxon>
        <taxon>Fungi</taxon>
        <taxon>Dikarya</taxon>
        <taxon>Ascomycota</taxon>
        <taxon>Pezizomycotina</taxon>
        <taxon>Sordariomycetes</taxon>
        <taxon>Hypocreomycetidae</taxon>
        <taxon>Hypocreales</taxon>
        <taxon>Clavicipitaceae</taxon>
        <taxon>Conoideocrella</taxon>
    </lineage>
</organism>
<gene>
    <name evidence="1" type="ORF">QQS21_001460</name>
</gene>
<dbReference type="Proteomes" id="UP001251528">
    <property type="component" value="Unassembled WGS sequence"/>
</dbReference>
<protein>
    <submittedName>
        <fullName evidence="1">Uncharacterized protein</fullName>
    </submittedName>
</protein>
<reference evidence="1" key="1">
    <citation type="submission" date="2023-06" db="EMBL/GenBank/DDBJ databases">
        <title>Conoideocrella luteorostrata (Hypocreales: Clavicipitaceae), a potential biocontrol fungus for elongate hemlock scale in United States Christmas tree production areas.</title>
        <authorList>
            <person name="Barrett H."/>
            <person name="Lovett B."/>
            <person name="Macias A.M."/>
            <person name="Stajich J.E."/>
            <person name="Kasson M.T."/>
        </authorList>
    </citation>
    <scope>NUCLEOTIDE SEQUENCE</scope>
    <source>
        <strain evidence="1">ARSEF 14590</strain>
    </source>
</reference>
<keyword evidence="2" id="KW-1185">Reference proteome</keyword>
<sequence length="241" mass="27222">MTTPKSTPKNMAKYLMRQRIKNHPFDSCKPNNPNIPFFYMSEEYRRCLLADPPAGSHPDRSCVYLVEPGLFSIEIYEAIITKSLGCCPALQKYICECGVVQLCRSANPYVPASAAVDRRLREERDICFTLVSLSERIQIHNWMDAHGVKMIATPQMATPYGYMKVGMEVDVQIRQKACEELGLGFDDADYPRSALPPGVIPVINKSIYEWSLLSADGIARNGRATDDCGIKRIEWPIRRVV</sequence>
<name>A0AAJ0FXH6_9HYPO</name>
<evidence type="ECO:0000313" key="1">
    <source>
        <dbReference type="EMBL" id="KAK2612522.1"/>
    </source>
</evidence>
<dbReference type="AlphaFoldDB" id="A0AAJ0FXH6"/>
<dbReference type="EMBL" id="JASWJB010000015">
    <property type="protein sequence ID" value="KAK2612522.1"/>
    <property type="molecule type" value="Genomic_DNA"/>
</dbReference>
<evidence type="ECO:0000313" key="2">
    <source>
        <dbReference type="Proteomes" id="UP001251528"/>
    </source>
</evidence>
<comment type="caution">
    <text evidence="1">The sequence shown here is derived from an EMBL/GenBank/DDBJ whole genome shotgun (WGS) entry which is preliminary data.</text>
</comment>
<accession>A0AAJ0FXH6</accession>
<proteinExistence type="predicted"/>